<protein>
    <submittedName>
        <fullName evidence="1">Uncharacterized protein</fullName>
    </submittedName>
</protein>
<evidence type="ECO:0000313" key="1">
    <source>
        <dbReference type="EMBL" id="PWU93465.1"/>
    </source>
</evidence>
<dbReference type="VEuPathDB" id="TriTrypDB:ECC02_000775"/>
<dbReference type="VEuPathDB" id="TriTrypDB:BCY84_10615"/>
<sequence length="204" mass="22756">MPKRSRSVLHAYILPHTKLLRDEKRKKRHELLDVTAKSLVPPEVDAADNEVVPHYGDCGMSEAAFVGIETHDHVQSKSSEGWEGNAEKNFSPLDDEPFFPEADWLVGLPPSCRDVQREPNWLERALMLARCSNRCINLFQLCDDNRDSAFPMPPYPTCTHLESLTQKEKCRATAVANITAAFYAATPPVDPSVAFGASVVSRAH</sequence>
<organism evidence="1 2">
    <name type="scientific">Trypanosoma cruzi</name>
    <dbReference type="NCBI Taxonomy" id="5693"/>
    <lineage>
        <taxon>Eukaryota</taxon>
        <taxon>Discoba</taxon>
        <taxon>Euglenozoa</taxon>
        <taxon>Kinetoplastea</taxon>
        <taxon>Metakinetoplastina</taxon>
        <taxon>Trypanosomatida</taxon>
        <taxon>Trypanosomatidae</taxon>
        <taxon>Trypanosoma</taxon>
        <taxon>Schizotrypanum</taxon>
    </lineage>
</organism>
<reference evidence="1 2" key="1">
    <citation type="journal article" date="2018" name="Microb. Genom.">
        <title>Expanding an expanded genome: long-read sequencing of Trypanosoma cruzi.</title>
        <authorList>
            <person name="Berna L."/>
            <person name="Rodriguez M."/>
            <person name="Chiribao M.L."/>
            <person name="Parodi-Talice A."/>
            <person name="Pita S."/>
            <person name="Rijo G."/>
            <person name="Alvarez-Valin F."/>
            <person name="Robello C."/>
        </authorList>
    </citation>
    <scope>NUCLEOTIDE SEQUENCE [LARGE SCALE GENOMIC DNA]</scope>
    <source>
        <strain evidence="1 2">Dm28c</strain>
    </source>
</reference>
<dbReference type="VEuPathDB" id="TriTrypDB:TCSYLVIO_010541"/>
<dbReference type="VEuPathDB" id="TriTrypDB:TcCLB.511655.60"/>
<dbReference type="VEuPathDB" id="TriTrypDB:C3747_31g167"/>
<dbReference type="VEuPathDB" id="TriTrypDB:TcYC6_0066120"/>
<dbReference type="VEuPathDB" id="TriTrypDB:C4B63_31g75"/>
<comment type="caution">
    <text evidence="1">The sequence shown here is derived from an EMBL/GenBank/DDBJ whole genome shotgun (WGS) entry which is preliminary data.</text>
</comment>
<dbReference type="EMBL" id="PRFA01000031">
    <property type="protein sequence ID" value="PWU93465.1"/>
    <property type="molecule type" value="Genomic_DNA"/>
</dbReference>
<dbReference type="VEuPathDB" id="TriTrypDB:Tc_MARK_8911"/>
<dbReference type="VEuPathDB" id="TriTrypDB:TcBrA4_0113810"/>
<name>A0A2V2VAD7_TRYCR</name>
<evidence type="ECO:0000313" key="2">
    <source>
        <dbReference type="Proteomes" id="UP000246121"/>
    </source>
</evidence>
<accession>A0A2V2VAD7</accession>
<dbReference type="VEuPathDB" id="TriTrypDB:TcCLB.509777.110"/>
<dbReference type="AlphaFoldDB" id="A0A2V2VAD7"/>
<dbReference type="VEuPathDB" id="TriTrypDB:TcG_04020"/>
<dbReference type="Proteomes" id="UP000246121">
    <property type="component" value="Unassembled WGS sequence"/>
</dbReference>
<proteinExistence type="predicted"/>
<dbReference type="VEuPathDB" id="TriTrypDB:TcCL_ESM00759"/>
<gene>
    <name evidence="1" type="ORF">C4B63_31g75</name>
</gene>